<dbReference type="Proteomes" id="UP000317093">
    <property type="component" value="Chromosome"/>
</dbReference>
<dbReference type="KEGG" id="knv:Pan216_33120"/>
<dbReference type="OrthoDB" id="287432at2"/>
<reference evidence="1 2" key="1">
    <citation type="submission" date="2019-02" db="EMBL/GenBank/DDBJ databases">
        <title>Deep-cultivation of Planctomycetes and their phenomic and genomic characterization uncovers novel biology.</title>
        <authorList>
            <person name="Wiegand S."/>
            <person name="Jogler M."/>
            <person name="Boedeker C."/>
            <person name="Pinto D."/>
            <person name="Vollmers J."/>
            <person name="Rivas-Marin E."/>
            <person name="Kohn T."/>
            <person name="Peeters S.H."/>
            <person name="Heuer A."/>
            <person name="Rast P."/>
            <person name="Oberbeckmann S."/>
            <person name="Bunk B."/>
            <person name="Jeske O."/>
            <person name="Meyerdierks A."/>
            <person name="Storesund J.E."/>
            <person name="Kallscheuer N."/>
            <person name="Luecker S."/>
            <person name="Lage O.M."/>
            <person name="Pohl T."/>
            <person name="Merkel B.J."/>
            <person name="Hornburger P."/>
            <person name="Mueller R.-W."/>
            <person name="Bruemmer F."/>
            <person name="Labrenz M."/>
            <person name="Spormann A.M."/>
            <person name="Op den Camp H."/>
            <person name="Overmann J."/>
            <person name="Amann R."/>
            <person name="Jetten M.S.M."/>
            <person name="Mascher T."/>
            <person name="Medema M.H."/>
            <person name="Devos D.P."/>
            <person name="Kaster A.-K."/>
            <person name="Ovreas L."/>
            <person name="Rohde M."/>
            <person name="Galperin M.Y."/>
            <person name="Jogler C."/>
        </authorList>
    </citation>
    <scope>NUCLEOTIDE SEQUENCE [LARGE SCALE GENOMIC DNA]</scope>
    <source>
        <strain evidence="1 2">Pan216</strain>
    </source>
</reference>
<name>A0A518B647_9BACT</name>
<gene>
    <name evidence="1" type="ORF">Pan216_33120</name>
</gene>
<keyword evidence="2" id="KW-1185">Reference proteome</keyword>
<accession>A0A518B647</accession>
<dbReference type="EMBL" id="CP036279">
    <property type="protein sequence ID" value="QDU62445.1"/>
    <property type="molecule type" value="Genomic_DNA"/>
</dbReference>
<evidence type="ECO:0000313" key="1">
    <source>
        <dbReference type="EMBL" id="QDU62445.1"/>
    </source>
</evidence>
<sequence length="79" mass="8991">MLTPAQVLDEYHLEVRCKLLEIAAIFDRYDRAGAAFPDERADDDFRHERVRASLEVLASDKENASRAEKLARIFSGPVD</sequence>
<organism evidence="1 2">
    <name type="scientific">Kolteria novifilia</name>
    <dbReference type="NCBI Taxonomy" id="2527975"/>
    <lineage>
        <taxon>Bacteria</taxon>
        <taxon>Pseudomonadati</taxon>
        <taxon>Planctomycetota</taxon>
        <taxon>Planctomycetia</taxon>
        <taxon>Kolteriales</taxon>
        <taxon>Kolteriaceae</taxon>
        <taxon>Kolteria</taxon>
    </lineage>
</organism>
<dbReference type="AlphaFoldDB" id="A0A518B647"/>
<dbReference type="RefSeq" id="WP_145259205.1">
    <property type="nucleotide sequence ID" value="NZ_CP036279.1"/>
</dbReference>
<evidence type="ECO:0000313" key="2">
    <source>
        <dbReference type="Proteomes" id="UP000317093"/>
    </source>
</evidence>
<protein>
    <submittedName>
        <fullName evidence="1">Uncharacterized protein</fullName>
    </submittedName>
</protein>
<proteinExistence type="predicted"/>